<organism evidence="1 2">
    <name type="scientific">Anoxybacterium hadale</name>
    <dbReference type="NCBI Taxonomy" id="3408580"/>
    <lineage>
        <taxon>Bacteria</taxon>
        <taxon>Bacillati</taxon>
        <taxon>Bacillota</taxon>
        <taxon>Clostridia</taxon>
        <taxon>Peptostreptococcales</taxon>
        <taxon>Anaerovoracaceae</taxon>
        <taxon>Anoxybacterium</taxon>
    </lineage>
</organism>
<dbReference type="Proteomes" id="UP000594014">
    <property type="component" value="Chromosome"/>
</dbReference>
<protein>
    <submittedName>
        <fullName evidence="1">YvcK family protein</fullName>
    </submittedName>
</protein>
<reference evidence="1" key="1">
    <citation type="submission" date="2019-08" db="EMBL/GenBank/DDBJ databases">
        <title>Genome sequence of Clostridiales bacterium MT110.</title>
        <authorList>
            <person name="Cao J."/>
        </authorList>
    </citation>
    <scope>NUCLEOTIDE SEQUENCE</scope>
    <source>
        <strain evidence="1">MT110</strain>
    </source>
</reference>
<name>A0ACD1AH49_9FIRM</name>
<keyword evidence="2" id="KW-1185">Reference proteome</keyword>
<dbReference type="EMBL" id="CP042469">
    <property type="protein sequence ID" value="QOX65643.1"/>
    <property type="molecule type" value="Genomic_DNA"/>
</dbReference>
<accession>A0ACD1AH49</accession>
<evidence type="ECO:0000313" key="2">
    <source>
        <dbReference type="Proteomes" id="UP000594014"/>
    </source>
</evidence>
<sequence>MINENYAGPRIAVIGGGTGLSVILRGMKRITDQLTAIVTVADDGGGSGVLREDLGMLPPGDIRSCILAMADEEGLMLELLKYRFTEGMLEGQSFGNLLIAALNGICGNFEEAVAKTHEILRVRGQVLPVTGTDIRLGAKLENGALVFGESQIQPEVLRQGSPIQKVFLIPENPTATKGAIEAIHNADILVMGPGSLFTSIIPNFLVEGVADAIRQASGRKILICNMMTQPGETDHFTVWDHVEKASRYLGDGVIEYVIANNTVIDEETLKPYSEDGAEQIIPTAEDRFRLKEFGISLIENNFAEVKKGYIRHDADRIASVLYSLLSD</sequence>
<proteinExistence type="predicted"/>
<gene>
    <name evidence="1" type="ORF">FRZ06_20960</name>
</gene>
<evidence type="ECO:0000313" key="1">
    <source>
        <dbReference type="EMBL" id="QOX65643.1"/>
    </source>
</evidence>